<dbReference type="Proteomes" id="UP000070282">
    <property type="component" value="Unassembled WGS sequence"/>
</dbReference>
<comment type="function">
    <text evidence="4">The pyruvate dehydrogenase complex catalyzes the overall conversion of pyruvate to acetyl-CoA and CO(2). It contains multiple copies of three enzymatic components: pyruvate dehydrogenase (E1), dihydrolipoamide acetyltransferase (E2) and lipoamide dehydrogenase (E3).</text>
</comment>
<proteinExistence type="predicted"/>
<dbReference type="CDD" id="cd02000">
    <property type="entry name" value="TPP_E1_PDC_ADC_BCADC"/>
    <property type="match status" value="1"/>
</dbReference>
<keyword evidence="7" id="KW-1185">Reference proteome</keyword>
<comment type="cofactor">
    <cofactor evidence="1 4">
        <name>thiamine diphosphate</name>
        <dbReference type="ChEBI" id="CHEBI:58937"/>
    </cofactor>
</comment>
<sequence length="359" mass="39536">MRRIHEFHVDSTRYLDDHGRPLAELPPQAENIDRVLDAYRNMVLTRTFDAKAIALQRTGKCGTYPSVLGHEVVGTAIGQSMAKSDVFVPYYRDQASHILRGVSLTELLLYWGGDERGSAWKNCPEDLPISVPIATQCCHAMGVAAAMKIRDQSRAVVCCIGDGGTSKGDFLESINLAGAWHLPVVFVVINNQWAISTPRSLQSGAETIAQKAISAGLPGHIVDGNDYFAAVEAMDAAIERAHAGKGATVIEAVTYRLGDHTTADDATRYRTAEDLKRAWEKDGIKRLQNWLHDNALWSPDQEKALQAECKQTVEKAVESYLATEAEPPTVMLDYLFEALPAALQQQREQIATKYREGDV</sequence>
<comment type="caution">
    <text evidence="6">The sequence shown here is derived from an EMBL/GenBank/DDBJ whole genome shotgun (WGS) entry which is preliminary data.</text>
</comment>
<dbReference type="InterPro" id="IPR050771">
    <property type="entry name" value="Alpha-ketoacid_DH_E1_comp"/>
</dbReference>
<dbReference type="PANTHER" id="PTHR43380">
    <property type="entry name" value="2-OXOISOVALERATE DEHYDROGENASE SUBUNIT ALPHA, MITOCHONDRIAL"/>
    <property type="match status" value="1"/>
</dbReference>
<protein>
    <recommendedName>
        <fullName evidence="4">Pyruvate dehydrogenase E1 component subunit alpha</fullName>
        <ecNumber evidence="4">1.2.4.1</ecNumber>
    </recommendedName>
</protein>
<evidence type="ECO:0000313" key="7">
    <source>
        <dbReference type="Proteomes" id="UP000070282"/>
    </source>
</evidence>
<feature type="domain" description="Dehydrogenase E1 component" evidence="5">
    <location>
        <begin position="39"/>
        <end position="319"/>
    </location>
</feature>
<accession>A0A137S3Q6</accession>
<dbReference type="NCBIfam" id="TIGR03181">
    <property type="entry name" value="PDH_E1_alph_x"/>
    <property type="match status" value="1"/>
</dbReference>
<dbReference type="InterPro" id="IPR017596">
    <property type="entry name" value="PdhA/BkdA"/>
</dbReference>
<dbReference type="PATRIC" id="fig|1306954.6.peg.2133"/>
<dbReference type="SUPFAM" id="SSF52518">
    <property type="entry name" value="Thiamin diphosphate-binding fold (THDP-binding)"/>
    <property type="match status" value="1"/>
</dbReference>
<dbReference type="GO" id="GO:0009083">
    <property type="term" value="P:branched-chain amino acid catabolic process"/>
    <property type="evidence" value="ECO:0007669"/>
    <property type="project" value="TreeGrafter"/>
</dbReference>
<evidence type="ECO:0000256" key="3">
    <source>
        <dbReference type="ARBA" id="ARBA00023052"/>
    </source>
</evidence>
<evidence type="ECO:0000313" key="6">
    <source>
        <dbReference type="EMBL" id="KXO07072.1"/>
    </source>
</evidence>
<reference evidence="7" key="1">
    <citation type="submission" date="2015-12" db="EMBL/GenBank/DDBJ databases">
        <authorList>
            <person name="Lima A."/>
            <person name="Farahani Zayas N."/>
            <person name="Castro Da Silva M.A."/>
            <person name="Cabral A."/>
            <person name="Pessatti M.L."/>
        </authorList>
    </citation>
    <scope>NUCLEOTIDE SEQUENCE [LARGE SCALE GENOMIC DNA]</scope>
    <source>
        <strain evidence="7">LAMA 842</strain>
    </source>
</reference>
<dbReference type="EC" id="1.2.4.1" evidence="4"/>
<organism evidence="6 7">
    <name type="scientific">Marinobacter excellens LAMA 842</name>
    <dbReference type="NCBI Taxonomy" id="1306954"/>
    <lineage>
        <taxon>Bacteria</taxon>
        <taxon>Pseudomonadati</taxon>
        <taxon>Pseudomonadota</taxon>
        <taxon>Gammaproteobacteria</taxon>
        <taxon>Pseudomonadales</taxon>
        <taxon>Marinobacteraceae</taxon>
        <taxon>Marinobacter</taxon>
    </lineage>
</organism>
<dbReference type="Pfam" id="PF00676">
    <property type="entry name" value="E1_dh"/>
    <property type="match status" value="1"/>
</dbReference>
<dbReference type="InterPro" id="IPR001017">
    <property type="entry name" value="DH_E1"/>
</dbReference>
<evidence type="ECO:0000256" key="4">
    <source>
        <dbReference type="RuleBase" id="RU366007"/>
    </source>
</evidence>
<gene>
    <name evidence="6" type="ORF">J122_3567</name>
</gene>
<comment type="subunit">
    <text evidence="4">Heterodimer of an alpha and a beta chain.</text>
</comment>
<dbReference type="InterPro" id="IPR029061">
    <property type="entry name" value="THDP-binding"/>
</dbReference>
<dbReference type="RefSeq" id="WP_061333348.1">
    <property type="nucleotide sequence ID" value="NZ_LOCO01000026.1"/>
</dbReference>
<dbReference type="PANTHER" id="PTHR43380:SF1">
    <property type="entry name" value="2-OXOISOVALERATE DEHYDROGENASE SUBUNIT ALPHA, MITOCHONDRIAL"/>
    <property type="match status" value="1"/>
</dbReference>
<dbReference type="GO" id="GO:0004739">
    <property type="term" value="F:pyruvate dehydrogenase (acetyl-transferring) activity"/>
    <property type="evidence" value="ECO:0007669"/>
    <property type="project" value="UniProtKB-UniRule"/>
</dbReference>
<keyword evidence="3 4" id="KW-0786">Thiamine pyrophosphate</keyword>
<evidence type="ECO:0000256" key="2">
    <source>
        <dbReference type="ARBA" id="ARBA00023002"/>
    </source>
</evidence>
<comment type="catalytic activity">
    <reaction evidence="4">
        <text>N(6)-[(R)-lipoyl]-L-lysyl-[protein] + pyruvate + H(+) = N(6)-[(R)-S(8)-acetyldihydrolipoyl]-L-lysyl-[protein] + CO2</text>
        <dbReference type="Rhea" id="RHEA:19189"/>
        <dbReference type="Rhea" id="RHEA-COMP:10474"/>
        <dbReference type="Rhea" id="RHEA-COMP:10478"/>
        <dbReference type="ChEBI" id="CHEBI:15361"/>
        <dbReference type="ChEBI" id="CHEBI:15378"/>
        <dbReference type="ChEBI" id="CHEBI:16526"/>
        <dbReference type="ChEBI" id="CHEBI:83099"/>
        <dbReference type="ChEBI" id="CHEBI:83111"/>
        <dbReference type="EC" id="1.2.4.1"/>
    </reaction>
</comment>
<evidence type="ECO:0000256" key="1">
    <source>
        <dbReference type="ARBA" id="ARBA00001964"/>
    </source>
</evidence>
<dbReference type="Gene3D" id="3.40.50.970">
    <property type="match status" value="1"/>
</dbReference>
<evidence type="ECO:0000259" key="5">
    <source>
        <dbReference type="Pfam" id="PF00676"/>
    </source>
</evidence>
<keyword evidence="4" id="KW-0670">Pyruvate</keyword>
<keyword evidence="2 4" id="KW-0560">Oxidoreductase</keyword>
<dbReference type="EMBL" id="LOCO01000026">
    <property type="protein sequence ID" value="KXO07072.1"/>
    <property type="molecule type" value="Genomic_DNA"/>
</dbReference>
<name>A0A137S3Q6_9GAMM</name>
<dbReference type="AlphaFoldDB" id="A0A137S3Q6"/>